<organism evidence="1">
    <name type="scientific">uncultured Alphaproteobacteria bacterium</name>
    <dbReference type="NCBI Taxonomy" id="91750"/>
    <lineage>
        <taxon>Bacteria</taxon>
        <taxon>Pseudomonadati</taxon>
        <taxon>Pseudomonadota</taxon>
        <taxon>Alphaproteobacteria</taxon>
        <taxon>environmental samples</taxon>
    </lineage>
</organism>
<proteinExistence type="predicted"/>
<protein>
    <submittedName>
        <fullName evidence="1">Uncharacterized protein</fullName>
    </submittedName>
</protein>
<accession>A0A212IZ92</accession>
<gene>
    <name evidence="1" type="ORF">KL86APRO_10249</name>
</gene>
<evidence type="ECO:0000313" key="1">
    <source>
        <dbReference type="EMBL" id="SBV92424.1"/>
    </source>
</evidence>
<reference evidence="1" key="1">
    <citation type="submission" date="2016-04" db="EMBL/GenBank/DDBJ databases">
        <authorList>
            <person name="Evans L.H."/>
            <person name="Alamgir A."/>
            <person name="Owens N."/>
            <person name="Weber N.D."/>
            <person name="Virtaneva K."/>
            <person name="Barbian K."/>
            <person name="Babar A."/>
            <person name="Rosenke K."/>
        </authorList>
    </citation>
    <scope>NUCLEOTIDE SEQUENCE</scope>
    <source>
        <strain evidence="1">86</strain>
    </source>
</reference>
<dbReference type="AlphaFoldDB" id="A0A212IZ92"/>
<sequence length="288" mass="31966">MAQDVGTLTLYREKSLFFDGAHPGPDLEPFARLAIRSNRVVCALASEGRVRRLVVRGHNIPTTLRLAGRIVDVFKADRMALDGDSAVDWQTLSDAVLSDYDRAFVPETWLAAYVDGACIYASKPLHPAFEVLEAESKGGEIDEAMLKRLAPRLVDIRSTRLRHDSRAAVVMNESSDGVRCAVIERRRGKDAAFSFHVQNPPRKRLRLSVTLYMAADLFELQNLYALAERVQRALAEAQGGALPFSLDQVEAITMRNAQLSALIKSFHESHAVRYRPAPPAYLPVGARI</sequence>
<name>A0A212IZ92_9PROT</name>
<dbReference type="EMBL" id="FLUO01000001">
    <property type="protein sequence ID" value="SBV92424.1"/>
    <property type="molecule type" value="Genomic_DNA"/>
</dbReference>